<accession>A0AAV0WL41</accession>
<reference evidence="1 2" key="1">
    <citation type="submission" date="2023-01" db="EMBL/GenBank/DDBJ databases">
        <authorList>
            <person name="Whitehead M."/>
        </authorList>
    </citation>
    <scope>NUCLEOTIDE SEQUENCE [LARGE SCALE GENOMIC DNA]</scope>
</reference>
<name>A0AAV0WL41_9HEMI</name>
<dbReference type="AlphaFoldDB" id="A0AAV0WL41"/>
<protein>
    <recommendedName>
        <fullName evidence="3">Reverse transcriptase domain-containing protein</fullName>
    </recommendedName>
</protein>
<sequence length="277" mass="32631">MLLFADDLKLFRIIKSPDDAVLLQNEINVLSNWCSKNNLLLNVSKCKVLTFSRKREKYIYDYLLYESELTRVYKNSDLGIIFDESLTFNEHYLYIQNKASSMLGFINRSCKSFNNPYTLKALYYSYVRSILDYASMVWSPSRIGPIRAVESIQNRFLRFLSFKCDIQRQPHSSYLPILTILNMESLEIRRKRLDLCFIFKLLNGQVYCPCLISILSFLVPNQSTRQINTFYVPLQSTNYDKNAPMNRCMELVNTYNVDLFLCTNVELFKIYLNNLLI</sequence>
<gene>
    <name evidence="1" type="ORF">MEUPH1_LOCUS12282</name>
</gene>
<evidence type="ECO:0008006" key="3">
    <source>
        <dbReference type="Google" id="ProtNLM"/>
    </source>
</evidence>
<dbReference type="EMBL" id="CARXXK010000002">
    <property type="protein sequence ID" value="CAI6356560.1"/>
    <property type="molecule type" value="Genomic_DNA"/>
</dbReference>
<proteinExistence type="predicted"/>
<evidence type="ECO:0000313" key="1">
    <source>
        <dbReference type="EMBL" id="CAI6356560.1"/>
    </source>
</evidence>
<comment type="caution">
    <text evidence="1">The sequence shown here is derived from an EMBL/GenBank/DDBJ whole genome shotgun (WGS) entry which is preliminary data.</text>
</comment>
<evidence type="ECO:0000313" key="2">
    <source>
        <dbReference type="Proteomes" id="UP001160148"/>
    </source>
</evidence>
<organism evidence="1 2">
    <name type="scientific">Macrosiphum euphorbiae</name>
    <name type="common">potato aphid</name>
    <dbReference type="NCBI Taxonomy" id="13131"/>
    <lineage>
        <taxon>Eukaryota</taxon>
        <taxon>Metazoa</taxon>
        <taxon>Ecdysozoa</taxon>
        <taxon>Arthropoda</taxon>
        <taxon>Hexapoda</taxon>
        <taxon>Insecta</taxon>
        <taxon>Pterygota</taxon>
        <taxon>Neoptera</taxon>
        <taxon>Paraneoptera</taxon>
        <taxon>Hemiptera</taxon>
        <taxon>Sternorrhyncha</taxon>
        <taxon>Aphidomorpha</taxon>
        <taxon>Aphidoidea</taxon>
        <taxon>Aphididae</taxon>
        <taxon>Macrosiphini</taxon>
        <taxon>Macrosiphum</taxon>
    </lineage>
</organism>
<keyword evidence="2" id="KW-1185">Reference proteome</keyword>
<dbReference type="PRINTS" id="PR01345">
    <property type="entry name" value="CERVTRCPTASE"/>
</dbReference>
<dbReference type="PANTHER" id="PTHR33332">
    <property type="entry name" value="REVERSE TRANSCRIPTASE DOMAIN-CONTAINING PROTEIN"/>
    <property type="match status" value="1"/>
</dbReference>
<dbReference type="Proteomes" id="UP001160148">
    <property type="component" value="Unassembled WGS sequence"/>
</dbReference>